<proteinExistence type="predicted"/>
<dbReference type="InterPro" id="IPR052928">
    <property type="entry name" value="Desiccation-related_membrane"/>
</dbReference>
<organism evidence="2 3">
    <name type="scientific">Terrilactibacillus tamarindi</name>
    <dbReference type="NCBI Taxonomy" id="2599694"/>
    <lineage>
        <taxon>Bacteria</taxon>
        <taxon>Bacillati</taxon>
        <taxon>Bacillota</taxon>
        <taxon>Bacilli</taxon>
        <taxon>Bacillales</taxon>
        <taxon>Bacillaceae</taxon>
        <taxon>Terrilactibacillus</taxon>
    </lineage>
</organism>
<reference evidence="2 3" key="1">
    <citation type="submission" date="2019-11" db="EMBL/GenBank/DDBJ databases">
        <title>Terrilactibacillus tamarindus sp. nov. BCM23-1 isolated from bark of Tamarindus indica.</title>
        <authorList>
            <person name="Kingkaew E."/>
            <person name="Tanasupawat S."/>
        </authorList>
    </citation>
    <scope>NUCLEOTIDE SEQUENCE [LARGE SCALE GENOMIC DNA]</scope>
    <source>
        <strain evidence="2 3">BCM23-1</strain>
    </source>
</reference>
<dbReference type="EMBL" id="WNHB01000011">
    <property type="protein sequence ID" value="MTT31952.1"/>
    <property type="molecule type" value="Genomic_DNA"/>
</dbReference>
<evidence type="ECO:0000313" key="2">
    <source>
        <dbReference type="EMBL" id="MTT31952.1"/>
    </source>
</evidence>
<dbReference type="Proteomes" id="UP000440978">
    <property type="component" value="Unassembled WGS sequence"/>
</dbReference>
<evidence type="ECO:0000256" key="1">
    <source>
        <dbReference type="SAM" id="Phobius"/>
    </source>
</evidence>
<keyword evidence="3" id="KW-1185">Reference proteome</keyword>
<evidence type="ECO:0000313" key="3">
    <source>
        <dbReference type="Proteomes" id="UP000440978"/>
    </source>
</evidence>
<keyword evidence="1" id="KW-1133">Transmembrane helix</keyword>
<gene>
    <name evidence="2" type="ORF">GMB86_08005</name>
</gene>
<dbReference type="InterPro" id="IPR024623">
    <property type="entry name" value="YtxH"/>
</dbReference>
<keyword evidence="1" id="KW-0812">Transmembrane</keyword>
<protein>
    <submittedName>
        <fullName evidence="2">YtxH domain-containing protein</fullName>
    </submittedName>
</protein>
<dbReference type="PANTHER" id="PTHR35792">
    <property type="entry name" value="GENERAL STRESS PROTEIN"/>
    <property type="match status" value="1"/>
</dbReference>
<dbReference type="PANTHER" id="PTHR35792:SF1">
    <property type="entry name" value="SLL0268 PROTEIN"/>
    <property type="match status" value="1"/>
</dbReference>
<dbReference type="OrthoDB" id="9810874at2"/>
<comment type="caution">
    <text evidence="2">The sequence shown here is derived from an EMBL/GenBank/DDBJ whole genome shotgun (WGS) entry which is preliminary data.</text>
</comment>
<name>A0A6N8CPA7_9BACI</name>
<sequence length="93" mass="9812">MGCKNKENQSGVSTKELIIGGIVGGTVGAFAALMFAPKSGQEFRKDLQSKEVINKSVDMAKTVGTQLGSQSSSLVSKAKEVAQSMKKEDEPFS</sequence>
<dbReference type="RefSeq" id="WP_155218511.1">
    <property type="nucleotide sequence ID" value="NZ_WNHB01000011.1"/>
</dbReference>
<accession>A0A6N8CPA7</accession>
<feature type="transmembrane region" description="Helical" evidence="1">
    <location>
        <begin position="17"/>
        <end position="36"/>
    </location>
</feature>
<dbReference type="AlphaFoldDB" id="A0A6N8CPA7"/>
<dbReference type="Pfam" id="PF12732">
    <property type="entry name" value="YtxH"/>
    <property type="match status" value="1"/>
</dbReference>
<keyword evidence="1" id="KW-0472">Membrane</keyword>